<name>A0ABZ2UGV3_9FLAO</name>
<keyword evidence="2" id="KW-0328">Glycosyltransferase</keyword>
<proteinExistence type="predicted"/>
<dbReference type="Gene3D" id="3.90.550.10">
    <property type="entry name" value="Spore Coat Polysaccharide Biosynthesis Protein SpsA, Chain A"/>
    <property type="match status" value="1"/>
</dbReference>
<evidence type="ECO:0000313" key="2">
    <source>
        <dbReference type="EMBL" id="WYZ20171.1"/>
    </source>
</evidence>
<dbReference type="EC" id="2.4.-.-" evidence="2"/>
<organism evidence="2 3">
    <name type="scientific">Flavobacterium soyae</name>
    <dbReference type="NCBI Taxonomy" id="2903098"/>
    <lineage>
        <taxon>Bacteria</taxon>
        <taxon>Pseudomonadati</taxon>
        <taxon>Bacteroidota</taxon>
        <taxon>Flavobacteriia</taxon>
        <taxon>Flavobacteriales</taxon>
        <taxon>Flavobacteriaceae</taxon>
        <taxon>Flavobacterium</taxon>
    </lineage>
</organism>
<protein>
    <submittedName>
        <fullName evidence="2">Glycosyltransferase</fullName>
        <ecNumber evidence="2">2.4.-.-</ecNumber>
    </submittedName>
</protein>
<dbReference type="RefSeq" id="WP_232680790.1">
    <property type="nucleotide sequence ID" value="NZ_CP150845.1"/>
</dbReference>
<feature type="domain" description="Glycosyltransferase 2-like" evidence="1">
    <location>
        <begin position="4"/>
        <end position="152"/>
    </location>
</feature>
<dbReference type="EMBL" id="CP150845">
    <property type="protein sequence ID" value="WYZ20171.1"/>
    <property type="molecule type" value="Genomic_DNA"/>
</dbReference>
<dbReference type="InterPro" id="IPR029044">
    <property type="entry name" value="Nucleotide-diphossugar_trans"/>
</dbReference>
<dbReference type="SUPFAM" id="SSF53448">
    <property type="entry name" value="Nucleotide-diphospho-sugar transferases"/>
    <property type="match status" value="1"/>
</dbReference>
<evidence type="ECO:0000259" key="1">
    <source>
        <dbReference type="Pfam" id="PF00535"/>
    </source>
</evidence>
<keyword evidence="3" id="KW-1185">Reference proteome</keyword>
<dbReference type="GO" id="GO:0016757">
    <property type="term" value="F:glycosyltransferase activity"/>
    <property type="evidence" value="ECO:0007669"/>
    <property type="project" value="UniProtKB-KW"/>
</dbReference>
<accession>A0ABZ2UGV3</accession>
<dbReference type="Pfam" id="PF00535">
    <property type="entry name" value="Glycos_transf_2"/>
    <property type="match status" value="1"/>
</dbReference>
<keyword evidence="2" id="KW-0808">Transferase</keyword>
<reference evidence="2 3" key="1">
    <citation type="submission" date="2024-03" db="EMBL/GenBank/DDBJ databases">
        <title>Flavobacterium soyae.</title>
        <authorList>
            <person name="Zheng W."/>
        </authorList>
    </citation>
    <scope>NUCLEOTIDE SEQUENCE [LARGE SCALE GENOMIC DNA]</scope>
    <source>
        <strain evidence="2 3">55</strain>
    </source>
</reference>
<gene>
    <name evidence="2" type="ORF">AABD74_01625</name>
</gene>
<evidence type="ECO:0000313" key="3">
    <source>
        <dbReference type="Proteomes" id="UP001623852"/>
    </source>
</evidence>
<dbReference type="PANTHER" id="PTHR22916">
    <property type="entry name" value="GLYCOSYLTRANSFERASE"/>
    <property type="match status" value="1"/>
</dbReference>
<dbReference type="InterPro" id="IPR001173">
    <property type="entry name" value="Glyco_trans_2-like"/>
</dbReference>
<dbReference type="Proteomes" id="UP001623852">
    <property type="component" value="Chromosome"/>
</dbReference>
<dbReference type="PANTHER" id="PTHR22916:SF3">
    <property type="entry name" value="UDP-GLCNAC:BETAGAL BETA-1,3-N-ACETYLGLUCOSAMINYLTRANSFERASE-LIKE PROTEIN 1"/>
    <property type="match status" value="1"/>
</dbReference>
<sequence length="313" mass="37482">MLAIIIPYFKLEFFEETLSSLANQTNKEFKVYIGNDASPEDCSDIIEKYKQKIDLVYHNFESNLGSISLIQQWERCIELSKNEKWLMLLGDDDILGNNVVEEFYNFIESNDKEIDLIRFNLNVIDENGDLKSQLFDHEVHETSQKLLDQMLLMKETITASEFIFSRNVYNRNNGFVEFPLAWFSDYATWLVFSKNTGVFYIKNALVYWRLSQSNISSVVATEKNIQLKIKSLFLFMYFLQINFNIERKRLKDYTHAQLINFFGNISDFVKIRILRKEFFKFRFKLADIIILEFIFDRIKRKKIKNLWKYLYRT</sequence>